<dbReference type="Proteomes" id="UP000005226">
    <property type="component" value="Chromosome 9"/>
</dbReference>
<dbReference type="InterPro" id="IPR014731">
    <property type="entry name" value="ETF_asu_C"/>
</dbReference>
<dbReference type="Gene3D" id="3.40.50.620">
    <property type="entry name" value="HUPs"/>
    <property type="match status" value="1"/>
</dbReference>
<comment type="subcellular location">
    <subcellularLocation>
        <location evidence="1 9">Mitochondrion matrix</location>
    </subcellularLocation>
</comment>
<evidence type="ECO:0000256" key="5">
    <source>
        <dbReference type="ARBA" id="ARBA00022827"/>
    </source>
</evidence>
<keyword evidence="6 9" id="KW-0249">Electron transport</keyword>
<name>H2TC41_TAKRU</name>
<evidence type="ECO:0000259" key="12">
    <source>
        <dbReference type="SMART" id="SM00893"/>
    </source>
</evidence>
<dbReference type="HOGENOM" id="CLU_034178_0_0_1"/>
<protein>
    <recommendedName>
        <fullName evidence="9">Electron transfer flavoprotein subunit alpha</fullName>
        <shortName evidence="9">Alpha-ETF</shortName>
    </recommendedName>
</protein>
<dbReference type="Ensembl" id="ENSTRUT00000022324.3">
    <property type="protein sequence ID" value="ENSTRUP00000022233.3"/>
    <property type="gene ID" value="ENSTRUG00000008849.3"/>
</dbReference>
<evidence type="ECO:0000256" key="8">
    <source>
        <dbReference type="ARBA" id="ARBA00046532"/>
    </source>
</evidence>
<feature type="binding site" evidence="10">
    <location>
        <position position="329"/>
    </location>
    <ligand>
        <name>FAD</name>
        <dbReference type="ChEBI" id="CHEBI:57692"/>
    </ligand>
</feature>
<dbReference type="PANTHER" id="PTHR43153:SF1">
    <property type="entry name" value="ELECTRON TRANSFER FLAVOPROTEIN SUBUNIT ALPHA, MITOCHONDRIAL"/>
    <property type="match status" value="1"/>
</dbReference>
<dbReference type="Gene3D" id="3.40.50.1220">
    <property type="entry name" value="TPP-binding domain"/>
    <property type="match status" value="1"/>
</dbReference>
<evidence type="ECO:0000256" key="4">
    <source>
        <dbReference type="ARBA" id="ARBA00022630"/>
    </source>
</evidence>
<organism evidence="13 14">
    <name type="scientific">Takifugu rubripes</name>
    <name type="common">Japanese pufferfish</name>
    <name type="synonym">Fugu rubripes</name>
    <dbReference type="NCBI Taxonomy" id="31033"/>
    <lineage>
        <taxon>Eukaryota</taxon>
        <taxon>Metazoa</taxon>
        <taxon>Chordata</taxon>
        <taxon>Craniata</taxon>
        <taxon>Vertebrata</taxon>
        <taxon>Euteleostomi</taxon>
        <taxon>Actinopterygii</taxon>
        <taxon>Neopterygii</taxon>
        <taxon>Teleostei</taxon>
        <taxon>Neoteleostei</taxon>
        <taxon>Acanthomorphata</taxon>
        <taxon>Eupercaria</taxon>
        <taxon>Tetraodontiformes</taxon>
        <taxon>Tetradontoidea</taxon>
        <taxon>Tetraodontidae</taxon>
        <taxon>Takifugu</taxon>
    </lineage>
</organism>
<comment type="cofactor">
    <cofactor evidence="9 10">
        <name>FAD</name>
        <dbReference type="ChEBI" id="CHEBI:57692"/>
    </cofactor>
    <text evidence="9 10">Binds 1 FAD per dimer.</text>
</comment>
<sequence length="361" mass="38082">MTLRCIVLLTTFCIVLSVAVNTTSCHSFKMHRAFNKTNVKQLAGLLQRFQSTLVVAEHNNDKLTPITLSAITAASKLGGEVSCLVAGTNCTKVVEEISQIQGVKKVLVAQHDSYKGFLPEELAPLILETQKQFSFTHICAGASAFGKNLLPRVAAKLDVAPISDIVEIKSPDTFVRTIYAGNALSTVKCNEPVKIFTVRGTSFEAAAAGGSAATADVAATPAAGVSEWLEQNLTKSDRPELTSAKVVVSGGRGLKSGDNFKLLYDLADKMNAAVGASRAAVDAGYVPNDMQVGQTGKIVAPELYIAVGISGAIQHLAGMKDSKTIVAINKDPEAPIFQVADYGLVADLFKAVPEMTAALDK</sequence>
<dbReference type="InterPro" id="IPR014729">
    <property type="entry name" value="Rossmann-like_a/b/a_fold"/>
</dbReference>
<dbReference type="PROSITE" id="PS00696">
    <property type="entry name" value="ETF_ALPHA"/>
    <property type="match status" value="1"/>
</dbReference>
<keyword evidence="14" id="KW-1185">Reference proteome</keyword>
<dbReference type="InterPro" id="IPR029035">
    <property type="entry name" value="DHS-like_NAD/FAD-binding_dom"/>
</dbReference>
<evidence type="ECO:0000256" key="3">
    <source>
        <dbReference type="ARBA" id="ARBA00022448"/>
    </source>
</evidence>
<dbReference type="GeneTree" id="ENSGT00390000013422"/>
<evidence type="ECO:0000256" key="6">
    <source>
        <dbReference type="ARBA" id="ARBA00022982"/>
    </source>
</evidence>
<reference evidence="13" key="2">
    <citation type="submission" date="2025-08" db="UniProtKB">
        <authorList>
            <consortium name="Ensembl"/>
        </authorList>
    </citation>
    <scope>IDENTIFICATION</scope>
</reference>
<comment type="function">
    <text evidence="7">Heterodimeric electron transfer flavoprotein that accepts electrons from several mitochondrial dehydrogenases, including acyl-CoA dehydrogenases, glutaryl-CoA and sarcosine dehydrogenase. It transfers the electrons to the main mitochondrial respiratory chain via ETF-ubiquinone oxidoreductase (ETF dehydrogenase). Required for normal mitochondrial fatty acid oxidation and normal amino acid metabolism.</text>
</comment>
<dbReference type="FunFam" id="3.40.50.1220:FF:000001">
    <property type="entry name" value="Electron transfer flavoprotein, alpha subunit"/>
    <property type="match status" value="1"/>
</dbReference>
<dbReference type="GO" id="GO:0009887">
    <property type="term" value="P:animal organ morphogenesis"/>
    <property type="evidence" value="ECO:0007669"/>
    <property type="project" value="Ensembl"/>
</dbReference>
<evidence type="ECO:0000313" key="14">
    <source>
        <dbReference type="Proteomes" id="UP000005226"/>
    </source>
</evidence>
<dbReference type="GO" id="GO:0009055">
    <property type="term" value="F:electron transfer activity"/>
    <property type="evidence" value="ECO:0007669"/>
    <property type="project" value="InterPro"/>
</dbReference>
<dbReference type="AlphaFoldDB" id="H2TC41"/>
<feature type="chain" id="PRO_5025605729" description="Electron transfer flavoprotein subunit alpha" evidence="11">
    <location>
        <begin position="20"/>
        <end position="361"/>
    </location>
</feature>
<keyword evidence="3 9" id="KW-0813">Transport</keyword>
<keyword evidence="11" id="KW-0732">Signal</keyword>
<proteinExistence type="inferred from homology"/>
<dbReference type="GO" id="GO:0007005">
    <property type="term" value="P:mitochondrion organization"/>
    <property type="evidence" value="ECO:0007669"/>
    <property type="project" value="Ensembl"/>
</dbReference>
<feature type="signal peptide" evidence="11">
    <location>
        <begin position="1"/>
        <end position="19"/>
    </location>
</feature>
<feature type="binding site" evidence="10">
    <location>
        <position position="252"/>
    </location>
    <ligand>
        <name>FAD</name>
        <dbReference type="ChEBI" id="CHEBI:57692"/>
    </ligand>
</feature>
<comment type="subunit">
    <text evidence="9">Heterodimer of an alpha and a beta subunit.</text>
</comment>
<dbReference type="GO" id="GO:0033539">
    <property type="term" value="P:fatty acid beta-oxidation using acyl-CoA dehydrogenase"/>
    <property type="evidence" value="ECO:0007669"/>
    <property type="project" value="TreeGrafter"/>
</dbReference>
<keyword evidence="4 9" id="KW-0285">Flavoprotein</keyword>
<keyword evidence="5 9" id="KW-0274">FAD</keyword>
<dbReference type="FunCoup" id="H2TC41">
    <property type="interactions" value="1612"/>
</dbReference>
<comment type="function">
    <text evidence="9">The electron transfer flavoprotein serves as a specific electron acceptor for several dehydrogenases, including five acyl-CoA dehydrogenases, glutaryl-CoA and sarcosine dehydrogenase. It transfers the electrons to the main mitochondrial respiratory chain via ETF-ubiquinone oxidoreductase (ETF dehydrogenase).</text>
</comment>
<comment type="subunit">
    <text evidence="8">Heterodimer composed of ETFA and ETFB. Identified in a complex that contains ETFA, ETFB and ETFRF1. Interaction with ETFRF1 promotes dissociation of the bound FAD and loss of electron transfer activity. Interacts with TASOR.</text>
</comment>
<feature type="binding site" evidence="10">
    <location>
        <begin position="291"/>
        <end position="295"/>
    </location>
    <ligand>
        <name>FAD</name>
        <dbReference type="ChEBI" id="CHEBI:57692"/>
    </ligand>
</feature>
<feature type="binding site" evidence="10">
    <location>
        <begin position="308"/>
        <end position="315"/>
    </location>
    <ligand>
        <name>FAD</name>
        <dbReference type="ChEBI" id="CHEBI:57692"/>
    </ligand>
</feature>
<keyword evidence="9" id="KW-0496">Mitochondrion</keyword>
<dbReference type="GO" id="GO:0005759">
    <property type="term" value="C:mitochondrial matrix"/>
    <property type="evidence" value="ECO:0007669"/>
    <property type="project" value="UniProtKB-SubCell"/>
</dbReference>
<dbReference type="SUPFAM" id="SSF52402">
    <property type="entry name" value="Adenine nucleotide alpha hydrolases-like"/>
    <property type="match status" value="1"/>
</dbReference>
<evidence type="ECO:0000313" key="13">
    <source>
        <dbReference type="Ensembl" id="ENSTRUP00000022233.3"/>
    </source>
</evidence>
<dbReference type="Pfam" id="PF01012">
    <property type="entry name" value="ETF"/>
    <property type="match status" value="1"/>
</dbReference>
<gene>
    <name evidence="13" type="primary">etfa</name>
</gene>
<feature type="domain" description="Electron transfer flavoprotein alpha/beta-subunit N-terminal" evidence="12">
    <location>
        <begin position="52"/>
        <end position="232"/>
    </location>
</feature>
<dbReference type="Pfam" id="PF00766">
    <property type="entry name" value="ETF_alpha"/>
    <property type="match status" value="1"/>
</dbReference>
<dbReference type="SUPFAM" id="SSF52467">
    <property type="entry name" value="DHS-like NAD/FAD-binding domain"/>
    <property type="match status" value="1"/>
</dbReference>
<dbReference type="PIRSF" id="PIRSF000089">
    <property type="entry name" value="Electra_flavoP_a"/>
    <property type="match status" value="1"/>
</dbReference>
<reference evidence="13" key="3">
    <citation type="submission" date="2025-09" db="UniProtKB">
        <authorList>
            <consortium name="Ensembl"/>
        </authorList>
    </citation>
    <scope>IDENTIFICATION</scope>
</reference>
<dbReference type="InterPro" id="IPR018206">
    <property type="entry name" value="ETF_asu_C_CS"/>
</dbReference>
<evidence type="ECO:0000256" key="1">
    <source>
        <dbReference type="ARBA" id="ARBA00004305"/>
    </source>
</evidence>
<dbReference type="InParanoid" id="H2TC41"/>
<dbReference type="InterPro" id="IPR014730">
    <property type="entry name" value="ETF_a/b_N"/>
</dbReference>
<reference evidence="13 14" key="1">
    <citation type="journal article" date="2011" name="Genome Biol. Evol.">
        <title>Integration of the genetic map and genome assembly of fugu facilitates insights into distinct features of genome evolution in teleosts and mammals.</title>
        <authorList>
            <person name="Kai W."/>
            <person name="Kikuchi K."/>
            <person name="Tohari S."/>
            <person name="Chew A.K."/>
            <person name="Tay A."/>
            <person name="Fujiwara A."/>
            <person name="Hosoya S."/>
            <person name="Suetake H."/>
            <person name="Naruse K."/>
            <person name="Brenner S."/>
            <person name="Suzuki Y."/>
            <person name="Venkatesh B."/>
        </authorList>
    </citation>
    <scope>NUCLEOTIDE SEQUENCE [LARGE SCALE GENOMIC DNA]</scope>
</reference>
<evidence type="ECO:0000256" key="11">
    <source>
        <dbReference type="SAM" id="SignalP"/>
    </source>
</evidence>
<dbReference type="InterPro" id="IPR033947">
    <property type="entry name" value="ETF_alpha_N"/>
</dbReference>
<dbReference type="FunFam" id="3.40.50.620:FF:000041">
    <property type="entry name" value="Electron transfer flavoprotein alpha subunit"/>
    <property type="match status" value="1"/>
</dbReference>
<dbReference type="GO" id="GO:0045251">
    <property type="term" value="C:electron transfer flavoprotein complex"/>
    <property type="evidence" value="ECO:0007669"/>
    <property type="project" value="UniProtKB-ARBA"/>
</dbReference>
<dbReference type="GO" id="GO:0031998">
    <property type="term" value="P:regulation of fatty acid beta-oxidation"/>
    <property type="evidence" value="ECO:0007669"/>
    <property type="project" value="Ensembl"/>
</dbReference>
<dbReference type="SMART" id="SM00893">
    <property type="entry name" value="ETF"/>
    <property type="match status" value="1"/>
</dbReference>
<dbReference type="STRING" id="31033.ENSTRUP00000022233"/>
<dbReference type="GO" id="GO:0050660">
    <property type="term" value="F:flavin adenine dinucleotide binding"/>
    <property type="evidence" value="ECO:0007669"/>
    <property type="project" value="InterPro"/>
</dbReference>
<feature type="binding site" evidence="10">
    <location>
        <begin position="277"/>
        <end position="278"/>
    </location>
    <ligand>
        <name>FAD</name>
        <dbReference type="ChEBI" id="CHEBI:57692"/>
    </ligand>
</feature>
<dbReference type="CDD" id="cd01715">
    <property type="entry name" value="ETF_alpha"/>
    <property type="match status" value="1"/>
</dbReference>
<evidence type="ECO:0000256" key="7">
    <source>
        <dbReference type="ARBA" id="ARBA00046201"/>
    </source>
</evidence>
<dbReference type="InterPro" id="IPR001308">
    <property type="entry name" value="ETF_a/FixB"/>
</dbReference>
<evidence type="ECO:0000256" key="2">
    <source>
        <dbReference type="ARBA" id="ARBA00005817"/>
    </source>
</evidence>
<accession>H2TC41</accession>
<dbReference type="PANTHER" id="PTHR43153">
    <property type="entry name" value="ELECTRON TRANSFER FLAVOPROTEIN ALPHA"/>
    <property type="match status" value="1"/>
</dbReference>
<evidence type="ECO:0000256" key="9">
    <source>
        <dbReference type="PIRNR" id="PIRNR000089"/>
    </source>
</evidence>
<evidence type="ECO:0000256" key="10">
    <source>
        <dbReference type="PIRSR" id="PIRSR000089-1"/>
    </source>
</evidence>
<comment type="similarity">
    <text evidence="2 9">Belongs to the ETF alpha-subunit/FixB family.</text>
</comment>